<sequence length="691" mass="73500">MGTDADLIDPSAFVVRSGDLRPNEVEESATQLASIAVGLRDGVDDVASRWRGLSAHYRAPEQESVYTAMAPAVERAEIAGTGLGLAAAALEEYAEVMRDCAVRLSVVELSAALFRHRALQGYEDTFEMQGISAGSHTRGPDVPWYQYGPAVERNQELLGAYATIISRLSEAAAACANVLGRALRPDSALPGLGSPWAVGEGAASILSQAQPWGNPVAEDLDVGERLDTAVNNRVSGAAMLLGFDPVTGQWGSGSSAGAAWKWLWDGAVARASTAALAVVPQVGTQGFRDWREQQRVLAVSSVTSAVGFDYQEHVAGGDGWYTWREDPLIAGTEIGLGLALSLTAGGRVATLGRAPSLRGAAVPGSPGPVGGRGTWDARAVRELPSMARLRQVQGTLDLRNVVRLADVPGRADSPSVVRLGGVEPRPDPPGRISNSSSAPNPPTGAARSGLRAEVWANAPRNMDGVPIDPRTGEPLRGMSVSGGWVLKWDSVDEVFVARNPGSGFELTDRQRAEAHEVAFQRQVGDQRVAEYASGDVSLPGDHPPHTPPVSFAKGDSAGIVHVNHSRSSAWMEYQSQVSGWARTPDGALPEYRVVGHRGAVNFDGHVWRGHPPVEVFMDAKRNHADLVSPHSTWASTRRKELVDEAWRQLAALPPGARLEWHVSTPGGAQAIRALLEDRDVPGIDVIWTPED</sequence>
<dbReference type="RefSeq" id="WP_098469903.1">
    <property type="nucleotide sequence ID" value="NZ_PDJD01000001.1"/>
</dbReference>
<proteinExistence type="predicted"/>
<dbReference type="EMBL" id="PDJD01000001">
    <property type="protein sequence ID" value="PFG21003.1"/>
    <property type="molecule type" value="Genomic_DNA"/>
</dbReference>
<dbReference type="InterPro" id="IPR028904">
    <property type="entry name" value="Tox-REase-5_dom"/>
</dbReference>
<dbReference type="GO" id="GO:0004519">
    <property type="term" value="F:endonuclease activity"/>
    <property type="evidence" value="ECO:0007669"/>
    <property type="project" value="UniProtKB-KW"/>
</dbReference>
<feature type="region of interest" description="Disordered" evidence="1">
    <location>
        <begin position="413"/>
        <end position="448"/>
    </location>
</feature>
<accession>A0A2A9D2X0</accession>
<evidence type="ECO:0000259" key="2">
    <source>
        <dbReference type="Pfam" id="PF15648"/>
    </source>
</evidence>
<organism evidence="3 4">
    <name type="scientific">Serinibacter salmoneus</name>
    <dbReference type="NCBI Taxonomy" id="556530"/>
    <lineage>
        <taxon>Bacteria</taxon>
        <taxon>Bacillati</taxon>
        <taxon>Actinomycetota</taxon>
        <taxon>Actinomycetes</taxon>
        <taxon>Micrococcales</taxon>
        <taxon>Beutenbergiaceae</taxon>
        <taxon>Serinibacter</taxon>
    </lineage>
</organism>
<protein>
    <submittedName>
        <fullName evidence="3">Restriction endonuclease fold toxin 5 of polymorphic toxin system</fullName>
    </submittedName>
</protein>
<evidence type="ECO:0000313" key="3">
    <source>
        <dbReference type="EMBL" id="PFG21003.1"/>
    </source>
</evidence>
<keyword evidence="3" id="KW-0540">Nuclease</keyword>
<keyword evidence="3" id="KW-0378">Hydrolase</keyword>
<evidence type="ECO:0000256" key="1">
    <source>
        <dbReference type="SAM" id="MobiDB-lite"/>
    </source>
</evidence>
<evidence type="ECO:0000313" key="4">
    <source>
        <dbReference type="Proteomes" id="UP000224915"/>
    </source>
</evidence>
<gene>
    <name evidence="3" type="ORF">ATL40_2622</name>
</gene>
<feature type="domain" description="Tox-REase-5" evidence="2">
    <location>
        <begin position="570"/>
        <end position="664"/>
    </location>
</feature>
<dbReference type="OrthoDB" id="3259283at2"/>
<keyword evidence="3" id="KW-0255">Endonuclease</keyword>
<name>A0A2A9D2X0_9MICO</name>
<dbReference type="Proteomes" id="UP000224915">
    <property type="component" value="Unassembled WGS sequence"/>
</dbReference>
<reference evidence="3 4" key="1">
    <citation type="submission" date="2017-10" db="EMBL/GenBank/DDBJ databases">
        <title>Sequencing the genomes of 1000 actinobacteria strains.</title>
        <authorList>
            <person name="Klenk H.-P."/>
        </authorList>
    </citation>
    <scope>NUCLEOTIDE SEQUENCE [LARGE SCALE GENOMIC DNA]</scope>
    <source>
        <strain evidence="3 4">DSM 21801</strain>
    </source>
</reference>
<comment type="caution">
    <text evidence="3">The sequence shown here is derived from an EMBL/GenBank/DDBJ whole genome shotgun (WGS) entry which is preliminary data.</text>
</comment>
<dbReference type="AlphaFoldDB" id="A0A2A9D2X0"/>
<keyword evidence="4" id="KW-1185">Reference proteome</keyword>
<dbReference type="Pfam" id="PF15648">
    <property type="entry name" value="Tox-REase-5"/>
    <property type="match status" value="1"/>
</dbReference>